<organism evidence="4 5">
    <name type="scientific">Methylobacterium brachiatum</name>
    <dbReference type="NCBI Taxonomy" id="269660"/>
    <lineage>
        <taxon>Bacteria</taxon>
        <taxon>Pseudomonadati</taxon>
        <taxon>Pseudomonadota</taxon>
        <taxon>Alphaproteobacteria</taxon>
        <taxon>Hyphomicrobiales</taxon>
        <taxon>Methylobacteriaceae</taxon>
        <taxon>Methylobacterium</taxon>
    </lineage>
</organism>
<evidence type="ECO:0000313" key="4">
    <source>
        <dbReference type="EMBL" id="MDQ0545990.1"/>
    </source>
</evidence>
<dbReference type="CDD" id="cd04301">
    <property type="entry name" value="NAT_SF"/>
    <property type="match status" value="1"/>
</dbReference>
<dbReference type="Proteomes" id="UP001223420">
    <property type="component" value="Unassembled WGS sequence"/>
</dbReference>
<evidence type="ECO:0000313" key="5">
    <source>
        <dbReference type="Proteomes" id="UP001223420"/>
    </source>
</evidence>
<keyword evidence="2" id="KW-0012">Acyltransferase</keyword>
<dbReference type="Pfam" id="PF00583">
    <property type="entry name" value="Acetyltransf_1"/>
    <property type="match status" value="1"/>
</dbReference>
<dbReference type="PANTHER" id="PTHR43800">
    <property type="entry name" value="PEPTIDYL-LYSINE N-ACETYLTRANSFERASE YJAB"/>
    <property type="match status" value="1"/>
</dbReference>
<evidence type="ECO:0000256" key="2">
    <source>
        <dbReference type="ARBA" id="ARBA00023315"/>
    </source>
</evidence>
<protein>
    <submittedName>
        <fullName evidence="4">GNAT superfamily N-acetyltransferase</fullName>
    </submittedName>
</protein>
<name>A0AAJ1TSB1_9HYPH</name>
<reference evidence="4" key="1">
    <citation type="submission" date="2023-07" db="EMBL/GenBank/DDBJ databases">
        <title>Genomic Encyclopedia of Type Strains, Phase IV (KMG-IV): sequencing the most valuable type-strain genomes for metagenomic binning, comparative biology and taxonomic classification.</title>
        <authorList>
            <person name="Goeker M."/>
        </authorList>
    </citation>
    <scope>NUCLEOTIDE SEQUENCE</scope>
    <source>
        <strain evidence="4">DSM 19569</strain>
    </source>
</reference>
<comment type="caution">
    <text evidence="4">The sequence shown here is derived from an EMBL/GenBank/DDBJ whole genome shotgun (WGS) entry which is preliminary data.</text>
</comment>
<sequence length="206" mass="22278">MPTDPAAPLLPVGFAAVPPGHIAAIVTSLEMLGPPVPRPAKPLPDGMALHPLVRPDCETYRDLYRAVGADWLWFSRLTLSDAALRAILDDPRVEIYALRRDGADLGLLELDFREPETCELAFLGLIPGAVGQGLGRPLVNAAIEKAWSRPIRRFWVHTCTFDHPGALGLYQRSGFTPCAVAVEMAADPRLTGLLPRTSAPHVPLLA</sequence>
<dbReference type="SUPFAM" id="SSF55729">
    <property type="entry name" value="Acyl-CoA N-acyltransferases (Nat)"/>
    <property type="match status" value="1"/>
</dbReference>
<accession>A0AAJ1TSB1</accession>
<dbReference type="RefSeq" id="WP_230367470.1">
    <property type="nucleotide sequence ID" value="NZ_JAJALK010000012.1"/>
</dbReference>
<dbReference type="AlphaFoldDB" id="A0AAJ1TSB1"/>
<dbReference type="EMBL" id="JAUSWL010000011">
    <property type="protein sequence ID" value="MDQ0545990.1"/>
    <property type="molecule type" value="Genomic_DNA"/>
</dbReference>
<gene>
    <name evidence="4" type="ORF">QO001_004938</name>
</gene>
<keyword evidence="1" id="KW-0808">Transferase</keyword>
<dbReference type="Gene3D" id="3.40.630.30">
    <property type="match status" value="1"/>
</dbReference>
<feature type="domain" description="N-acetyltransferase" evidence="3">
    <location>
        <begin position="47"/>
        <end position="200"/>
    </location>
</feature>
<dbReference type="InterPro" id="IPR000182">
    <property type="entry name" value="GNAT_dom"/>
</dbReference>
<evidence type="ECO:0000259" key="3">
    <source>
        <dbReference type="PROSITE" id="PS51186"/>
    </source>
</evidence>
<dbReference type="InterPro" id="IPR016181">
    <property type="entry name" value="Acyl_CoA_acyltransferase"/>
</dbReference>
<dbReference type="GO" id="GO:0016747">
    <property type="term" value="F:acyltransferase activity, transferring groups other than amino-acyl groups"/>
    <property type="evidence" value="ECO:0007669"/>
    <property type="project" value="InterPro"/>
</dbReference>
<dbReference type="PANTHER" id="PTHR43800:SF1">
    <property type="entry name" value="PEPTIDYL-LYSINE N-ACETYLTRANSFERASE YJAB"/>
    <property type="match status" value="1"/>
</dbReference>
<evidence type="ECO:0000256" key="1">
    <source>
        <dbReference type="ARBA" id="ARBA00022679"/>
    </source>
</evidence>
<proteinExistence type="predicted"/>
<dbReference type="PROSITE" id="PS51186">
    <property type="entry name" value="GNAT"/>
    <property type="match status" value="1"/>
</dbReference>